<dbReference type="PROSITE" id="PS50005">
    <property type="entry name" value="TPR"/>
    <property type="match status" value="1"/>
</dbReference>
<organism evidence="5 6">
    <name type="scientific">Prauserella marina</name>
    <dbReference type="NCBI Taxonomy" id="530584"/>
    <lineage>
        <taxon>Bacteria</taxon>
        <taxon>Bacillati</taxon>
        <taxon>Actinomycetota</taxon>
        <taxon>Actinomycetes</taxon>
        <taxon>Pseudonocardiales</taxon>
        <taxon>Pseudonocardiaceae</taxon>
        <taxon>Prauserella</taxon>
    </lineage>
</organism>
<dbReference type="SUPFAM" id="SSF46894">
    <property type="entry name" value="C-terminal effector domain of the bipartite response regulators"/>
    <property type="match status" value="1"/>
</dbReference>
<dbReference type="PROSITE" id="PS51755">
    <property type="entry name" value="OMPR_PHOB"/>
    <property type="match status" value="1"/>
</dbReference>
<accession>A0A222VV88</accession>
<dbReference type="InterPro" id="IPR051677">
    <property type="entry name" value="AfsR-DnrI-RedD_regulator"/>
</dbReference>
<dbReference type="InterPro" id="IPR001867">
    <property type="entry name" value="OmpR/PhoB-type_DNA-bd"/>
</dbReference>
<dbReference type="PANTHER" id="PTHR35807">
    <property type="entry name" value="TRANSCRIPTIONAL REGULATOR REDD-RELATED"/>
    <property type="match status" value="1"/>
</dbReference>
<dbReference type="GO" id="GO:0003677">
    <property type="term" value="F:DNA binding"/>
    <property type="evidence" value="ECO:0007669"/>
    <property type="project" value="UniProtKB-UniRule"/>
</dbReference>
<reference evidence="5 6" key="1">
    <citation type="submission" date="2016-10" db="EMBL/GenBank/DDBJ databases">
        <authorList>
            <person name="de Groot N.N."/>
        </authorList>
    </citation>
    <scope>NUCLEOTIDE SEQUENCE [LARGE SCALE GENOMIC DNA]</scope>
    <source>
        <strain evidence="5 6">CGMCC 4.5506</strain>
    </source>
</reference>
<dbReference type="Pfam" id="PF00931">
    <property type="entry name" value="NB-ARC"/>
    <property type="match status" value="1"/>
</dbReference>
<dbReference type="RefSeq" id="WP_091806742.1">
    <property type="nucleotide sequence ID" value="NZ_CP016353.1"/>
</dbReference>
<dbReference type="AlphaFoldDB" id="A0A222VV88"/>
<dbReference type="SMART" id="SM00862">
    <property type="entry name" value="Trans_reg_C"/>
    <property type="match status" value="1"/>
</dbReference>
<dbReference type="InterPro" id="IPR027417">
    <property type="entry name" value="P-loop_NTPase"/>
</dbReference>
<evidence type="ECO:0000256" key="4">
    <source>
        <dbReference type="ARBA" id="ARBA00023163"/>
    </source>
</evidence>
<dbReference type="PANTHER" id="PTHR35807:SF1">
    <property type="entry name" value="TRANSCRIPTIONAL REGULATOR REDD"/>
    <property type="match status" value="1"/>
</dbReference>
<evidence type="ECO:0000256" key="1">
    <source>
        <dbReference type="ARBA" id="ARBA00005820"/>
    </source>
</evidence>
<dbReference type="SMART" id="SM00028">
    <property type="entry name" value="TPR"/>
    <property type="match status" value="5"/>
</dbReference>
<dbReference type="InterPro" id="IPR002182">
    <property type="entry name" value="NB-ARC"/>
</dbReference>
<dbReference type="GO" id="GO:0000160">
    <property type="term" value="P:phosphorelay signal transduction system"/>
    <property type="evidence" value="ECO:0007669"/>
    <property type="project" value="InterPro"/>
</dbReference>
<dbReference type="Gene3D" id="1.25.40.10">
    <property type="entry name" value="Tetratricopeptide repeat domain"/>
    <property type="match status" value="3"/>
</dbReference>
<dbReference type="EMBL" id="FMZE01000007">
    <property type="protein sequence ID" value="SDD26147.1"/>
    <property type="molecule type" value="Genomic_DNA"/>
</dbReference>
<proteinExistence type="inferred from homology"/>
<dbReference type="SMART" id="SM01043">
    <property type="entry name" value="BTAD"/>
    <property type="match status" value="1"/>
</dbReference>
<comment type="similarity">
    <text evidence="1">Belongs to the AfsR/DnrI/RedD regulatory family.</text>
</comment>
<keyword evidence="6" id="KW-1185">Reference proteome</keyword>
<protein>
    <submittedName>
        <fullName evidence="5">DNA-binding transcriptional activator of the SARP family</fullName>
    </submittedName>
</protein>
<evidence type="ECO:0000313" key="5">
    <source>
        <dbReference type="EMBL" id="SDD26147.1"/>
    </source>
</evidence>
<evidence type="ECO:0000313" key="6">
    <source>
        <dbReference type="Proteomes" id="UP000199494"/>
    </source>
</evidence>
<dbReference type="STRING" id="530584.SAMN05421630_10734"/>
<dbReference type="SUPFAM" id="SSF48452">
    <property type="entry name" value="TPR-like"/>
    <property type="match status" value="3"/>
</dbReference>
<dbReference type="InterPro" id="IPR005158">
    <property type="entry name" value="BTAD"/>
</dbReference>
<dbReference type="Proteomes" id="UP000199494">
    <property type="component" value="Unassembled WGS sequence"/>
</dbReference>
<dbReference type="GO" id="GO:0006355">
    <property type="term" value="P:regulation of DNA-templated transcription"/>
    <property type="evidence" value="ECO:0007669"/>
    <property type="project" value="InterPro"/>
</dbReference>
<dbReference type="KEGG" id="pmad:BAY61_25650"/>
<dbReference type="Pfam" id="PF13424">
    <property type="entry name" value="TPR_12"/>
    <property type="match status" value="2"/>
</dbReference>
<dbReference type="Pfam" id="PF03704">
    <property type="entry name" value="BTAD"/>
    <property type="match status" value="1"/>
</dbReference>
<dbReference type="GO" id="GO:0043531">
    <property type="term" value="F:ADP binding"/>
    <property type="evidence" value="ECO:0007669"/>
    <property type="project" value="InterPro"/>
</dbReference>
<evidence type="ECO:0000256" key="2">
    <source>
        <dbReference type="ARBA" id="ARBA00023015"/>
    </source>
</evidence>
<dbReference type="Gene3D" id="1.10.10.10">
    <property type="entry name" value="Winged helix-like DNA-binding domain superfamily/Winged helix DNA-binding domain"/>
    <property type="match status" value="1"/>
</dbReference>
<dbReference type="InterPro" id="IPR019734">
    <property type="entry name" value="TPR_rpt"/>
</dbReference>
<dbReference type="PRINTS" id="PR00364">
    <property type="entry name" value="DISEASERSIST"/>
</dbReference>
<gene>
    <name evidence="5" type="ORF">SAMN05421630_10734</name>
</gene>
<keyword evidence="4" id="KW-0804">Transcription</keyword>
<evidence type="ECO:0000256" key="3">
    <source>
        <dbReference type="ARBA" id="ARBA00023125"/>
    </source>
</evidence>
<name>A0A222VV88_9PSEU</name>
<keyword evidence="2" id="KW-0805">Transcription regulation</keyword>
<keyword evidence="3 5" id="KW-0238">DNA-binding</keyword>
<dbReference type="InterPro" id="IPR016032">
    <property type="entry name" value="Sig_transdc_resp-reg_C-effctor"/>
</dbReference>
<dbReference type="SUPFAM" id="SSF52540">
    <property type="entry name" value="P-loop containing nucleoside triphosphate hydrolases"/>
    <property type="match status" value="1"/>
</dbReference>
<dbReference type="InterPro" id="IPR011990">
    <property type="entry name" value="TPR-like_helical_dom_sf"/>
</dbReference>
<dbReference type="CDD" id="cd15831">
    <property type="entry name" value="BTAD"/>
    <property type="match status" value="1"/>
</dbReference>
<dbReference type="Gene3D" id="3.40.50.300">
    <property type="entry name" value="P-loop containing nucleotide triphosphate hydrolases"/>
    <property type="match status" value="1"/>
</dbReference>
<dbReference type="OrthoDB" id="581105at2"/>
<sequence>MEFEVLGPIKVRDGRTVTAPKGRLQRTLLGILLLRASRPVSVDVLTDALWPDSLDPRAAGRLQLHVHRLRGVLGDPDRLRFGSGGYLLDVGEGELDAARMEALFDEADRVALTEPAGCAALVREGLALWQSLPYGGLDVPLLVDESARLTERKLAAVEQLYEAELECGRHALVATELTDLVRHYPLRERLYALLMTALYRSQRQAEALEVYRDVRRRLVAEVGLEPGSELRELERGILRGRPAGVARVPAQLPHDVPSFFGRTAELAELDGVAATGSAQRICVLAGAGGMGKTALAVHWAHRARSRFPSGQLFVDLGGYGQGAPECAEEVLAGFLRALGVAGQAVPKSLAERAARFRTLVDGKRMLLVLDNAHSAEQILPLLPGTASCFVLVTSRDSLAGLTALHGAHRIPVGELAEDAAHELLTELAGEGLASAPHHVEPLTRRCARLPLALRLVAEAIRLRDSTVAEVAAELDSEQGRLDLLEVEGHPQASVRAVFSWSYHRLDEDAALLFRLCGLFPGKETEVLALAALAGISEAETRDLLGLLLAAHLVDEVEGGRYRQHDLLRAYAAELVAEEHTEAERDAALCRLFDYYTLRATRMSMALDPQSRLAVEAADAGTEPAPCTRTQAMDWFEAERSNLVAAVDAAVTAGRREPASAISAALLSYFYLSKHWDDWIRCYRTALVAAEGAADSTAQAVLLNGLGVAYDDIGRFADAIACHGEAVSHYAKADDRKGQAWNLNNLGVVYDNIKCFPEALDCYTRALELFRIMGDERGIGIALNNLGDVYRQSGQYEHASRLLHEALEVQRGGSDGAQRMTLCTLGDLHRDSARMNEAVADYETALEINVELGDRWRAATVLMRLGEALAALGRKSRAEACLREALAVLTEFGDPSAEQVKAKLTVLEAGRTPGLGRAITSVSPLAVGRAVGA</sequence>
<dbReference type="InterPro" id="IPR036388">
    <property type="entry name" value="WH-like_DNA-bd_sf"/>
</dbReference>